<dbReference type="EMBL" id="JAAMPC010000015">
    <property type="protein sequence ID" value="KAG2256054.1"/>
    <property type="molecule type" value="Genomic_DNA"/>
</dbReference>
<dbReference type="Proteomes" id="UP000886595">
    <property type="component" value="Unassembled WGS sequence"/>
</dbReference>
<feature type="region of interest" description="Disordered" evidence="1">
    <location>
        <begin position="51"/>
        <end position="79"/>
    </location>
</feature>
<organism evidence="2 3">
    <name type="scientific">Brassica carinata</name>
    <name type="common">Ethiopian mustard</name>
    <name type="synonym">Abyssinian cabbage</name>
    <dbReference type="NCBI Taxonomy" id="52824"/>
    <lineage>
        <taxon>Eukaryota</taxon>
        <taxon>Viridiplantae</taxon>
        <taxon>Streptophyta</taxon>
        <taxon>Embryophyta</taxon>
        <taxon>Tracheophyta</taxon>
        <taxon>Spermatophyta</taxon>
        <taxon>Magnoliopsida</taxon>
        <taxon>eudicotyledons</taxon>
        <taxon>Gunneridae</taxon>
        <taxon>Pentapetalae</taxon>
        <taxon>rosids</taxon>
        <taxon>malvids</taxon>
        <taxon>Brassicales</taxon>
        <taxon>Brassicaceae</taxon>
        <taxon>Brassiceae</taxon>
        <taxon>Brassica</taxon>
    </lineage>
</organism>
<protein>
    <submittedName>
        <fullName evidence="2">Uncharacterized protein</fullName>
    </submittedName>
</protein>
<name>A0A8X7PPF5_BRACI</name>
<reference evidence="2 3" key="1">
    <citation type="submission" date="2020-02" db="EMBL/GenBank/DDBJ databases">
        <authorList>
            <person name="Ma Q."/>
            <person name="Huang Y."/>
            <person name="Song X."/>
            <person name="Pei D."/>
        </authorList>
    </citation>
    <scope>NUCLEOTIDE SEQUENCE [LARGE SCALE GENOMIC DNA]</scope>
    <source>
        <strain evidence="2">Sxm20200214</strain>
        <tissue evidence="2">Leaf</tissue>
    </source>
</reference>
<comment type="caution">
    <text evidence="2">The sequence shown here is derived from an EMBL/GenBank/DDBJ whole genome shotgun (WGS) entry which is preliminary data.</text>
</comment>
<evidence type="ECO:0000313" key="2">
    <source>
        <dbReference type="EMBL" id="KAG2256054.1"/>
    </source>
</evidence>
<feature type="region of interest" description="Disordered" evidence="1">
    <location>
        <begin position="1"/>
        <end position="27"/>
    </location>
</feature>
<gene>
    <name evidence="2" type="ORF">Bca52824_075348</name>
</gene>
<dbReference type="AlphaFoldDB" id="A0A8X7PPF5"/>
<keyword evidence="3" id="KW-1185">Reference proteome</keyword>
<evidence type="ECO:0000313" key="3">
    <source>
        <dbReference type="Proteomes" id="UP000886595"/>
    </source>
</evidence>
<evidence type="ECO:0000256" key="1">
    <source>
        <dbReference type="SAM" id="MobiDB-lite"/>
    </source>
</evidence>
<accession>A0A8X7PPF5</accession>
<proteinExistence type="predicted"/>
<sequence>MASEKPPDLESSLMGVEGDQAETRGAATQRGLVDLLSRLGAEGKLGVSVEEGTESRVQMVDKGEDSSQGGSKTKEVTAGNQERCKGLRVLIQFLKRVAAQII</sequence>